<dbReference type="Gene3D" id="3.30.2290.10">
    <property type="entry name" value="PmbA/TldD superfamily"/>
    <property type="match status" value="1"/>
</dbReference>
<accession>A0AAQ4CNC3</accession>
<keyword evidence="4" id="KW-0482">Metalloprotease</keyword>
<name>A0AAQ4CNC3_9CREN</name>
<protein>
    <submittedName>
        <fullName evidence="8">Zn-dependent protease</fullName>
    </submittedName>
</protein>
<dbReference type="InterPro" id="IPR035068">
    <property type="entry name" value="TldD/PmbA_N"/>
</dbReference>
<dbReference type="RefSeq" id="WP_229571314.1">
    <property type="nucleotide sequence ID" value="NZ_AP025226.1"/>
</dbReference>
<evidence type="ECO:0000256" key="2">
    <source>
        <dbReference type="ARBA" id="ARBA00022670"/>
    </source>
</evidence>
<dbReference type="GO" id="GO:0005829">
    <property type="term" value="C:cytosol"/>
    <property type="evidence" value="ECO:0007669"/>
    <property type="project" value="TreeGrafter"/>
</dbReference>
<dbReference type="InterPro" id="IPR045569">
    <property type="entry name" value="Metalloprtase-TldD/E_C"/>
</dbReference>
<evidence type="ECO:0000256" key="4">
    <source>
        <dbReference type="ARBA" id="ARBA00023049"/>
    </source>
</evidence>
<dbReference type="InterPro" id="IPR036059">
    <property type="entry name" value="TldD/PmbA_sf"/>
</dbReference>
<dbReference type="InterPro" id="IPR051463">
    <property type="entry name" value="Peptidase_U62_metallo"/>
</dbReference>
<keyword evidence="2 8" id="KW-0645">Protease</keyword>
<dbReference type="Pfam" id="PF19289">
    <property type="entry name" value="PmbA_TldD_3rd"/>
    <property type="match status" value="1"/>
</dbReference>
<keyword evidence="9" id="KW-1185">Reference proteome</keyword>
<dbReference type="InterPro" id="IPR053642">
    <property type="entry name" value="Zinc_metalloprotease_TldD"/>
</dbReference>
<feature type="domain" description="Metalloprotease TldD/E C-terminal" evidence="6">
    <location>
        <begin position="212"/>
        <end position="442"/>
    </location>
</feature>
<dbReference type="PIRSF" id="PIRSF004919">
    <property type="entry name" value="TldD"/>
    <property type="match status" value="1"/>
</dbReference>
<dbReference type="GeneID" id="68865049"/>
<dbReference type="GO" id="GO:0008237">
    <property type="term" value="F:metallopeptidase activity"/>
    <property type="evidence" value="ECO:0007669"/>
    <property type="project" value="InterPro"/>
</dbReference>
<dbReference type="NCBIfam" id="NF040952">
    <property type="entry name" value="Arch_mtprotase_TldD"/>
    <property type="match status" value="1"/>
</dbReference>
<dbReference type="EMBL" id="AP025226">
    <property type="protein sequence ID" value="BDB97304.1"/>
    <property type="molecule type" value="Genomic_DNA"/>
</dbReference>
<comment type="similarity">
    <text evidence="1">Belongs to the peptidase U62 family.</text>
</comment>
<dbReference type="AlphaFoldDB" id="A0AAQ4CNC3"/>
<gene>
    <name evidence="8" type="ORF">SACC_03210</name>
</gene>
<dbReference type="Pfam" id="PF01523">
    <property type="entry name" value="PmbA_TldD_1st"/>
    <property type="match status" value="1"/>
</dbReference>
<evidence type="ECO:0000313" key="8">
    <source>
        <dbReference type="EMBL" id="BDB97304.1"/>
    </source>
</evidence>
<sequence>MFEYLKRAEILGATFADIRYEKIESRSITITEERKYLNQGEEEGYFIRVIQNRNFGFKSTNKISNIDIEDAINSAYGDEKVNIVFLPSKHDRITIGKRFQKSIEEEVKDLEKIKEYIGNLHESIRSFTIKYYEEKFHKEYYSTEDRELISEGNISRLTITVVGKEGNIIAEAFDAVSTHLGYVLDIFDINEILERVRKRLTNQLKGRTTKAGQYQVILAPEVVGVFTHEALGHLAEADGALDGILYKLKGKKIAPDFVNISDLPTLNHNKAFGTLIYDDEGVEGREVKIIENGIVREFMTDRYYSAYLGQPPTGNARAQSFRDPPLIRMRNTYMKPGDAELEELFEGIKEGYYMVSPIGGETSPDGTFQFGIQEGYRIENGEIKEPIRNVGISGYTIETLGKIELISKKFDLDAGYCGKYGQVVPVSDGGPYIRLSSIKVGGI</sequence>
<evidence type="ECO:0000256" key="1">
    <source>
        <dbReference type="ARBA" id="ARBA00005836"/>
    </source>
</evidence>
<organism evidence="8 9">
    <name type="scientific">Saccharolobus caldissimus</name>
    <dbReference type="NCBI Taxonomy" id="1702097"/>
    <lineage>
        <taxon>Archaea</taxon>
        <taxon>Thermoproteota</taxon>
        <taxon>Thermoprotei</taxon>
        <taxon>Sulfolobales</taxon>
        <taxon>Sulfolobaceae</taxon>
        <taxon>Saccharolobus</taxon>
    </lineage>
</organism>
<dbReference type="InterPro" id="IPR025502">
    <property type="entry name" value="TldD"/>
</dbReference>
<reference evidence="8 9" key="1">
    <citation type="journal article" date="2022" name="Microbiol. Resour. Announc.">
        <title>Complete Genome Sequence of the Hyperthermophilic and Acidophilic Archaeon Saccharolobus caldissimus Strain HS-3T.</title>
        <authorList>
            <person name="Sakai H.D."/>
            <person name="Kurosawa N."/>
        </authorList>
    </citation>
    <scope>NUCLEOTIDE SEQUENCE [LARGE SCALE GENOMIC DNA]</scope>
    <source>
        <strain evidence="8 9">JCM32116</strain>
    </source>
</reference>
<dbReference type="PANTHER" id="PTHR30624:SF0">
    <property type="entry name" value="METALLOPROTEASE SLR0863"/>
    <property type="match status" value="1"/>
</dbReference>
<dbReference type="PANTHER" id="PTHR30624">
    <property type="entry name" value="UNCHARACTERIZED PROTEIN TLDD AND PMBA"/>
    <property type="match status" value="1"/>
</dbReference>
<evidence type="ECO:0000256" key="3">
    <source>
        <dbReference type="ARBA" id="ARBA00022801"/>
    </source>
</evidence>
<dbReference type="SUPFAM" id="SSF111283">
    <property type="entry name" value="Putative modulator of DNA gyrase, PmbA/TldD"/>
    <property type="match status" value="1"/>
</dbReference>
<feature type="domain" description="Metalloprotease TldD/E central" evidence="7">
    <location>
        <begin position="101"/>
        <end position="203"/>
    </location>
</feature>
<evidence type="ECO:0000259" key="5">
    <source>
        <dbReference type="Pfam" id="PF01523"/>
    </source>
</evidence>
<proteinExistence type="inferred from homology"/>
<evidence type="ECO:0000259" key="6">
    <source>
        <dbReference type="Pfam" id="PF19289"/>
    </source>
</evidence>
<evidence type="ECO:0000259" key="7">
    <source>
        <dbReference type="Pfam" id="PF19290"/>
    </source>
</evidence>
<dbReference type="Proteomes" id="UP001319921">
    <property type="component" value="Chromosome"/>
</dbReference>
<evidence type="ECO:0000313" key="9">
    <source>
        <dbReference type="Proteomes" id="UP001319921"/>
    </source>
</evidence>
<dbReference type="KEGG" id="scas:SACC_03210"/>
<dbReference type="InterPro" id="IPR002510">
    <property type="entry name" value="Metalloprtase-TldD/E_N"/>
</dbReference>
<dbReference type="Pfam" id="PF19290">
    <property type="entry name" value="PmbA_TldD_2nd"/>
    <property type="match status" value="1"/>
</dbReference>
<dbReference type="GO" id="GO:0006508">
    <property type="term" value="P:proteolysis"/>
    <property type="evidence" value="ECO:0007669"/>
    <property type="project" value="UniProtKB-KW"/>
</dbReference>
<keyword evidence="3" id="KW-0378">Hydrolase</keyword>
<dbReference type="InterPro" id="IPR045570">
    <property type="entry name" value="Metalloprtase-TldD/E_cen_dom"/>
</dbReference>
<feature type="domain" description="Metalloprotease TldD/E N-terminal" evidence="5">
    <location>
        <begin position="16"/>
        <end position="76"/>
    </location>
</feature>